<accession>A0A5C8UNP3</accession>
<dbReference type="SUPFAM" id="SSF53474">
    <property type="entry name" value="alpha/beta-Hydrolases"/>
    <property type="match status" value="1"/>
</dbReference>
<evidence type="ECO:0000259" key="1">
    <source>
        <dbReference type="Pfam" id="PF12146"/>
    </source>
</evidence>
<keyword evidence="3" id="KW-1185">Reference proteome</keyword>
<dbReference type="InterPro" id="IPR029058">
    <property type="entry name" value="AB_hydrolase_fold"/>
</dbReference>
<sequence length="287" mass="31514">MAARQERTFVDADGVTIHFYQWKVGKPRGIVQIAHGLGEYAGRYEELAQKLVTAGFTVYADDHRGHGQTGLDQWGGDRSKLGDLGPGGIRSTIAEVRQLSQIIREENPGVPLALLGHSWGSLIAQSIVNKHAEDYDALVLTGTAYRTLIHMNGGDLAKKHAHLGSTGYEWLSRDDSVGQAFLDDPLTFKANGMKLFGLADSLRLLGRPARNLARDIPVLIQIGSEDTLGGERSVEKLARAYLSRAQLSDVELIVYADARHEIFNEINREEVYADTIAWLLSRLAPAS</sequence>
<proteinExistence type="predicted"/>
<feature type="domain" description="Serine aminopeptidase S33" evidence="1">
    <location>
        <begin position="26"/>
        <end position="266"/>
    </location>
</feature>
<dbReference type="Proteomes" id="UP000321379">
    <property type="component" value="Unassembled WGS sequence"/>
</dbReference>
<dbReference type="PANTHER" id="PTHR11614">
    <property type="entry name" value="PHOSPHOLIPASE-RELATED"/>
    <property type="match status" value="1"/>
</dbReference>
<dbReference type="Gene3D" id="3.40.50.1820">
    <property type="entry name" value="alpha/beta hydrolase"/>
    <property type="match status" value="1"/>
</dbReference>
<keyword evidence="2" id="KW-0378">Hydrolase</keyword>
<dbReference type="InterPro" id="IPR051044">
    <property type="entry name" value="MAG_DAG_Lipase"/>
</dbReference>
<gene>
    <name evidence="2" type="ORF">FVP33_14835</name>
</gene>
<name>A0A5C8UNP3_9MICO</name>
<dbReference type="GO" id="GO:0016787">
    <property type="term" value="F:hydrolase activity"/>
    <property type="evidence" value="ECO:0007669"/>
    <property type="project" value="UniProtKB-KW"/>
</dbReference>
<evidence type="ECO:0000313" key="3">
    <source>
        <dbReference type="Proteomes" id="UP000321379"/>
    </source>
</evidence>
<evidence type="ECO:0000313" key="2">
    <source>
        <dbReference type="EMBL" id="TXN29531.1"/>
    </source>
</evidence>
<reference evidence="2 3" key="1">
    <citation type="submission" date="2019-08" db="EMBL/GenBank/DDBJ databases">
        <title>Bacterial whole genome sequence for Glaciihabitans sp. CHu50b-6-2.</title>
        <authorList>
            <person name="Jin L."/>
        </authorList>
    </citation>
    <scope>NUCLEOTIDE SEQUENCE [LARGE SCALE GENOMIC DNA]</scope>
    <source>
        <strain evidence="2 3">CHu50b-6-2</strain>
    </source>
</reference>
<organism evidence="2 3">
    <name type="scientific">Lacisediminihabitans profunda</name>
    <dbReference type="NCBI Taxonomy" id="2594790"/>
    <lineage>
        <taxon>Bacteria</taxon>
        <taxon>Bacillati</taxon>
        <taxon>Actinomycetota</taxon>
        <taxon>Actinomycetes</taxon>
        <taxon>Micrococcales</taxon>
        <taxon>Microbacteriaceae</taxon>
        <taxon>Lacisediminihabitans</taxon>
    </lineage>
</organism>
<protein>
    <submittedName>
        <fullName evidence="2">Alpha/beta hydrolase</fullName>
    </submittedName>
</protein>
<dbReference type="Pfam" id="PF12146">
    <property type="entry name" value="Hydrolase_4"/>
    <property type="match status" value="1"/>
</dbReference>
<comment type="caution">
    <text evidence="2">The sequence shown here is derived from an EMBL/GenBank/DDBJ whole genome shotgun (WGS) entry which is preliminary data.</text>
</comment>
<dbReference type="InterPro" id="IPR022742">
    <property type="entry name" value="Hydrolase_4"/>
</dbReference>
<dbReference type="EMBL" id="VRMG01000009">
    <property type="protein sequence ID" value="TXN29531.1"/>
    <property type="molecule type" value="Genomic_DNA"/>
</dbReference>
<dbReference type="AlphaFoldDB" id="A0A5C8UNP3"/>